<sequence length="220" mass="25697">MFINKNLVVENKFYIGIDLGWKEKRTTGVCVLNAKKNKILLKDVFGKSVLRTITPYLKNTDVIAIDAPLTRGRGKGKMRLYEKFLSTSIFRKERVAPIPPALMSEFHKFALEIVEKLEKRGFVLGINLIEVFPTLIRKICREEVCLRGSTTENQESALLCAQIALLHSQFQTRWLGYKDGFLFLPEASFWKKEWQEKFYQAWKGRPRLKYHYLITNLFSQ</sequence>
<organism evidence="1 2">
    <name type="scientific">Candidatus Nealsonbacteria bacterium CG23_combo_of_CG06-09_8_20_14_all_39_25</name>
    <dbReference type="NCBI Taxonomy" id="1974723"/>
    <lineage>
        <taxon>Bacteria</taxon>
        <taxon>Candidatus Nealsoniibacteriota</taxon>
    </lineage>
</organism>
<protein>
    <recommendedName>
        <fullName evidence="3">DUF429 domain-containing protein</fullName>
    </recommendedName>
</protein>
<name>A0A2G9YUK3_9BACT</name>
<dbReference type="Proteomes" id="UP000229054">
    <property type="component" value="Unassembled WGS sequence"/>
</dbReference>
<dbReference type="EMBL" id="PCRN01000070">
    <property type="protein sequence ID" value="PIP22171.1"/>
    <property type="molecule type" value="Genomic_DNA"/>
</dbReference>
<evidence type="ECO:0000313" key="1">
    <source>
        <dbReference type="EMBL" id="PIP22171.1"/>
    </source>
</evidence>
<reference evidence="1 2" key="1">
    <citation type="submission" date="2017-09" db="EMBL/GenBank/DDBJ databases">
        <title>Depth-based differentiation of microbial function through sediment-hosted aquifers and enrichment of novel symbionts in the deep terrestrial subsurface.</title>
        <authorList>
            <person name="Probst A.J."/>
            <person name="Ladd B."/>
            <person name="Jarett J.K."/>
            <person name="Geller-Mcgrath D.E."/>
            <person name="Sieber C.M."/>
            <person name="Emerson J.B."/>
            <person name="Anantharaman K."/>
            <person name="Thomas B.C."/>
            <person name="Malmstrom R."/>
            <person name="Stieglmeier M."/>
            <person name="Klingl A."/>
            <person name="Woyke T."/>
            <person name="Ryan C.M."/>
            <person name="Banfield J.F."/>
        </authorList>
    </citation>
    <scope>NUCLEOTIDE SEQUENCE [LARGE SCALE GENOMIC DNA]</scope>
    <source>
        <strain evidence="1">CG23_combo_of_CG06-09_8_20_14_all_39_25</strain>
    </source>
</reference>
<proteinExistence type="predicted"/>
<evidence type="ECO:0000313" key="2">
    <source>
        <dbReference type="Proteomes" id="UP000229054"/>
    </source>
</evidence>
<dbReference type="AlphaFoldDB" id="A0A2G9YUK3"/>
<comment type="caution">
    <text evidence="1">The sequence shown here is derived from an EMBL/GenBank/DDBJ whole genome shotgun (WGS) entry which is preliminary data.</text>
</comment>
<accession>A0A2G9YUK3</accession>
<evidence type="ECO:0008006" key="3">
    <source>
        <dbReference type="Google" id="ProtNLM"/>
    </source>
</evidence>
<gene>
    <name evidence="1" type="ORF">COX38_02110</name>
</gene>